<sequence length="238" mass="27795">AECMKTAAYVINKLPQARLGFVSPHEKLWNTKPSVSYFQVFGCVCYVFVPGQECSKFEKKAIRCIFVGYDSQQKGWRCCNPTTGRCYVSKNVVFDEASSWWSSQAVSLPDTKEIEEQVQKQKEVQREDKEIVDDVEVLPGQTEARSPEKEKSPWKTGIYTRFTEDERPSQMEELEEEVPQPQRRRSTRTRKPNPKYANAALIEDNEIKEPNNYEEAFQHKEWRYAMEEETKALKQNET</sequence>
<evidence type="ECO:0000256" key="6">
    <source>
        <dbReference type="ARBA" id="ARBA00022908"/>
    </source>
</evidence>
<keyword evidence="8" id="KW-0548">Nucleotidyltransferase</keyword>
<keyword evidence="2" id="KW-0479">Metal-binding</keyword>
<organism evidence="12 13">
    <name type="scientific">Cajanus cajan</name>
    <name type="common">Pigeon pea</name>
    <name type="synonym">Cajanus indicus</name>
    <dbReference type="NCBI Taxonomy" id="3821"/>
    <lineage>
        <taxon>Eukaryota</taxon>
        <taxon>Viridiplantae</taxon>
        <taxon>Streptophyta</taxon>
        <taxon>Embryophyta</taxon>
        <taxon>Tracheophyta</taxon>
        <taxon>Spermatophyta</taxon>
        <taxon>Magnoliopsida</taxon>
        <taxon>eudicotyledons</taxon>
        <taxon>Gunneridae</taxon>
        <taxon>Pentapetalae</taxon>
        <taxon>rosids</taxon>
        <taxon>fabids</taxon>
        <taxon>Fabales</taxon>
        <taxon>Fabaceae</taxon>
        <taxon>Papilionoideae</taxon>
        <taxon>50 kb inversion clade</taxon>
        <taxon>NPAAA clade</taxon>
        <taxon>indigoferoid/millettioid clade</taxon>
        <taxon>Phaseoleae</taxon>
        <taxon>Cajanus</taxon>
    </lineage>
</organism>
<protein>
    <submittedName>
        <fullName evidence="12">Retrovirus-related Pol polyprotein from transposon TNT 1-94</fullName>
    </submittedName>
</protein>
<evidence type="ECO:0000259" key="11">
    <source>
        <dbReference type="Pfam" id="PF25597"/>
    </source>
</evidence>
<dbReference type="Gramene" id="C.cajan_15173.t">
    <property type="protein sequence ID" value="C.cajan_15173.t.cds1"/>
    <property type="gene ID" value="C.cajan_15173"/>
</dbReference>
<evidence type="ECO:0000256" key="7">
    <source>
        <dbReference type="ARBA" id="ARBA00022918"/>
    </source>
</evidence>
<feature type="domain" description="Retroviral polymerase SH3-like" evidence="11">
    <location>
        <begin position="43"/>
        <end position="100"/>
    </location>
</feature>
<evidence type="ECO:0000313" key="12">
    <source>
        <dbReference type="EMBL" id="KYP60163.1"/>
    </source>
</evidence>
<evidence type="ECO:0000256" key="3">
    <source>
        <dbReference type="ARBA" id="ARBA00022759"/>
    </source>
</evidence>
<keyword evidence="9" id="KW-0233">DNA recombination</keyword>
<name>A0A151SZC6_CAJCA</name>
<dbReference type="GO" id="GO:0004519">
    <property type="term" value="F:endonuclease activity"/>
    <property type="evidence" value="ECO:0007669"/>
    <property type="project" value="UniProtKB-KW"/>
</dbReference>
<dbReference type="GO" id="GO:0003964">
    <property type="term" value="F:RNA-directed DNA polymerase activity"/>
    <property type="evidence" value="ECO:0007669"/>
    <property type="project" value="UniProtKB-KW"/>
</dbReference>
<dbReference type="InterPro" id="IPR039537">
    <property type="entry name" value="Retrotran_Ty1/copia-like"/>
</dbReference>
<keyword evidence="3" id="KW-0255">Endonuclease</keyword>
<keyword evidence="7" id="KW-0695">RNA-directed DNA polymerase</keyword>
<feature type="compositionally biased region" description="Basic residues" evidence="10">
    <location>
        <begin position="182"/>
        <end position="193"/>
    </location>
</feature>
<feature type="non-terminal residue" evidence="12">
    <location>
        <position position="1"/>
    </location>
</feature>
<evidence type="ECO:0000313" key="13">
    <source>
        <dbReference type="Proteomes" id="UP000075243"/>
    </source>
</evidence>
<gene>
    <name evidence="12" type="ORF">KK1_015611</name>
</gene>
<reference evidence="12 13" key="1">
    <citation type="journal article" date="2012" name="Nat. Biotechnol.">
        <title>Draft genome sequence of pigeonpea (Cajanus cajan), an orphan legume crop of resource-poor farmers.</title>
        <authorList>
            <person name="Varshney R.K."/>
            <person name="Chen W."/>
            <person name="Li Y."/>
            <person name="Bharti A.K."/>
            <person name="Saxena R.K."/>
            <person name="Schlueter J.A."/>
            <person name="Donoghue M.T."/>
            <person name="Azam S."/>
            <person name="Fan G."/>
            <person name="Whaley A.M."/>
            <person name="Farmer A.D."/>
            <person name="Sheridan J."/>
            <person name="Iwata A."/>
            <person name="Tuteja R."/>
            <person name="Penmetsa R.V."/>
            <person name="Wu W."/>
            <person name="Upadhyaya H.D."/>
            <person name="Yang S.P."/>
            <person name="Shah T."/>
            <person name="Saxena K.B."/>
            <person name="Michael T."/>
            <person name="McCombie W.R."/>
            <person name="Yang B."/>
            <person name="Zhang G."/>
            <person name="Yang H."/>
            <person name="Wang J."/>
            <person name="Spillane C."/>
            <person name="Cook D.R."/>
            <person name="May G.D."/>
            <person name="Xu X."/>
            <person name="Jackson S.A."/>
        </authorList>
    </citation>
    <scope>NUCLEOTIDE SEQUENCE [LARGE SCALE GENOMIC DNA]</scope>
    <source>
        <strain evidence="13">cv. Asha</strain>
    </source>
</reference>
<evidence type="ECO:0000256" key="9">
    <source>
        <dbReference type="ARBA" id="ARBA00023172"/>
    </source>
</evidence>
<keyword evidence="5" id="KW-0460">Magnesium</keyword>
<keyword evidence="8" id="KW-0239">DNA-directed DNA polymerase</keyword>
<dbReference type="GO" id="GO:0015074">
    <property type="term" value="P:DNA integration"/>
    <property type="evidence" value="ECO:0007669"/>
    <property type="project" value="UniProtKB-KW"/>
</dbReference>
<evidence type="ECO:0000256" key="1">
    <source>
        <dbReference type="ARBA" id="ARBA00022722"/>
    </source>
</evidence>
<keyword evidence="1" id="KW-0540">Nuclease</keyword>
<dbReference type="PANTHER" id="PTHR42648">
    <property type="entry name" value="TRANSPOSASE, PUTATIVE-RELATED"/>
    <property type="match status" value="1"/>
</dbReference>
<dbReference type="GO" id="GO:0046872">
    <property type="term" value="F:metal ion binding"/>
    <property type="evidence" value="ECO:0007669"/>
    <property type="project" value="UniProtKB-KW"/>
</dbReference>
<evidence type="ECO:0000256" key="4">
    <source>
        <dbReference type="ARBA" id="ARBA00022801"/>
    </source>
</evidence>
<evidence type="ECO:0000256" key="10">
    <source>
        <dbReference type="SAM" id="MobiDB-lite"/>
    </source>
</evidence>
<dbReference type="AlphaFoldDB" id="A0A151SZC6"/>
<evidence type="ECO:0000256" key="5">
    <source>
        <dbReference type="ARBA" id="ARBA00022842"/>
    </source>
</evidence>
<keyword evidence="6" id="KW-0229">DNA integration</keyword>
<dbReference type="OMA" id="CHSPETK"/>
<proteinExistence type="predicted"/>
<dbReference type="GO" id="GO:0016787">
    <property type="term" value="F:hydrolase activity"/>
    <property type="evidence" value="ECO:0007669"/>
    <property type="project" value="UniProtKB-KW"/>
</dbReference>
<dbReference type="Proteomes" id="UP000075243">
    <property type="component" value="Chromosome 10"/>
</dbReference>
<dbReference type="InterPro" id="IPR057670">
    <property type="entry name" value="SH3_retrovirus"/>
</dbReference>
<keyword evidence="8" id="KW-0808">Transferase</keyword>
<keyword evidence="4" id="KW-0378">Hydrolase</keyword>
<evidence type="ECO:0000256" key="2">
    <source>
        <dbReference type="ARBA" id="ARBA00022723"/>
    </source>
</evidence>
<dbReference type="GO" id="GO:0006310">
    <property type="term" value="P:DNA recombination"/>
    <property type="evidence" value="ECO:0007669"/>
    <property type="project" value="UniProtKB-KW"/>
</dbReference>
<feature type="region of interest" description="Disordered" evidence="10">
    <location>
        <begin position="141"/>
        <end position="207"/>
    </location>
</feature>
<dbReference type="GO" id="GO:0003887">
    <property type="term" value="F:DNA-directed DNA polymerase activity"/>
    <property type="evidence" value="ECO:0007669"/>
    <property type="project" value="UniProtKB-KW"/>
</dbReference>
<dbReference type="PANTHER" id="PTHR42648:SF11">
    <property type="entry name" value="TRANSPOSON TY4-P GAG-POL POLYPROTEIN"/>
    <property type="match status" value="1"/>
</dbReference>
<dbReference type="Pfam" id="PF25597">
    <property type="entry name" value="SH3_retrovirus"/>
    <property type="match status" value="1"/>
</dbReference>
<keyword evidence="13" id="KW-1185">Reference proteome</keyword>
<dbReference type="EMBL" id="CM003612">
    <property type="protein sequence ID" value="KYP60163.1"/>
    <property type="molecule type" value="Genomic_DNA"/>
</dbReference>
<accession>A0A151SZC6</accession>
<evidence type="ECO:0000256" key="8">
    <source>
        <dbReference type="ARBA" id="ARBA00022932"/>
    </source>
</evidence>